<proteinExistence type="predicted"/>
<dbReference type="Proteomes" id="UP000230208">
    <property type="component" value="Unassembled WGS sequence"/>
</dbReference>
<accession>A0A2H0R5X9</accession>
<sequence>MVSRHVEEKLSNVRFMEEVLEVLKEEKENPRGYPGWIQNFRLKNKLKAKGIDFTEKEFYTAMVQLFFFEEIEFPPELKAEIDNMISLLTLRFGESIFSIEYPHPRRTPGNSNEDIISPPQHPIRF</sequence>
<protein>
    <submittedName>
        <fullName evidence="2">Uncharacterized protein</fullName>
    </submittedName>
</protein>
<evidence type="ECO:0000256" key="1">
    <source>
        <dbReference type="SAM" id="MobiDB-lite"/>
    </source>
</evidence>
<reference evidence="2 3" key="1">
    <citation type="submission" date="2017-09" db="EMBL/GenBank/DDBJ databases">
        <title>Depth-based differentiation of microbial function through sediment-hosted aquifers and enrichment of novel symbionts in the deep terrestrial subsurface.</title>
        <authorList>
            <person name="Probst A.J."/>
            <person name="Ladd B."/>
            <person name="Jarett J.K."/>
            <person name="Geller-Mcgrath D.E."/>
            <person name="Sieber C.M."/>
            <person name="Emerson J.B."/>
            <person name="Anantharaman K."/>
            <person name="Thomas B.C."/>
            <person name="Malmstrom R."/>
            <person name="Stieglmeier M."/>
            <person name="Klingl A."/>
            <person name="Woyke T."/>
            <person name="Ryan C.M."/>
            <person name="Banfield J.F."/>
        </authorList>
    </citation>
    <scope>NUCLEOTIDE SEQUENCE [LARGE SCALE GENOMIC DNA]</scope>
    <source>
        <strain evidence="2">CG10_big_fil_rev_8_21_14_0_10_37_15</strain>
    </source>
</reference>
<name>A0A2H0R5X9_9BACT</name>
<organism evidence="2 3">
    <name type="scientific">Candidatus Yanofskybacteria bacterium CG10_big_fil_rev_8_21_14_0_10_37_15</name>
    <dbReference type="NCBI Taxonomy" id="1975097"/>
    <lineage>
        <taxon>Bacteria</taxon>
        <taxon>Candidatus Yanofskyibacteriota</taxon>
    </lineage>
</organism>
<comment type="caution">
    <text evidence="2">The sequence shown here is derived from an EMBL/GenBank/DDBJ whole genome shotgun (WGS) entry which is preliminary data.</text>
</comment>
<evidence type="ECO:0000313" key="3">
    <source>
        <dbReference type="Proteomes" id="UP000230208"/>
    </source>
</evidence>
<gene>
    <name evidence="2" type="ORF">COV30_02150</name>
</gene>
<feature type="region of interest" description="Disordered" evidence="1">
    <location>
        <begin position="103"/>
        <end position="125"/>
    </location>
</feature>
<dbReference type="AlphaFoldDB" id="A0A2H0R5X9"/>
<dbReference type="EMBL" id="PCXP01000023">
    <property type="protein sequence ID" value="PIR41746.1"/>
    <property type="molecule type" value="Genomic_DNA"/>
</dbReference>
<evidence type="ECO:0000313" key="2">
    <source>
        <dbReference type="EMBL" id="PIR41746.1"/>
    </source>
</evidence>